<gene>
    <name evidence="2" type="ORF">HAPAU_15640</name>
</gene>
<sequence>MDGDTTWEYRTLVPPREATQKEAGDPEAEMNELGADGWEFPGTIDYTGGGTKYLLFKRSTAGD</sequence>
<dbReference type="AlphaFoldDB" id="A0A151AFN6"/>
<organism evidence="2 3">
    <name type="scientific">Halalkalicoccus paucihalophilus</name>
    <dbReference type="NCBI Taxonomy" id="1008153"/>
    <lineage>
        <taxon>Archaea</taxon>
        <taxon>Methanobacteriati</taxon>
        <taxon>Methanobacteriota</taxon>
        <taxon>Stenosarchaea group</taxon>
        <taxon>Halobacteria</taxon>
        <taxon>Halobacteriales</taxon>
        <taxon>Halococcaceae</taxon>
        <taxon>Halalkalicoccus</taxon>
    </lineage>
</organism>
<feature type="region of interest" description="Disordered" evidence="1">
    <location>
        <begin position="1"/>
        <end position="36"/>
    </location>
</feature>
<dbReference type="EMBL" id="LTAZ01000004">
    <property type="protein sequence ID" value="KYH26466.1"/>
    <property type="molecule type" value="Genomic_DNA"/>
</dbReference>
<dbReference type="Proteomes" id="UP000075321">
    <property type="component" value="Unassembled WGS sequence"/>
</dbReference>
<reference evidence="2 3" key="1">
    <citation type="submission" date="2016-02" db="EMBL/GenBank/DDBJ databases">
        <title>Genome sequence of Halalkalicoccus paucihalophilus DSM 24557.</title>
        <authorList>
            <person name="Poehlein A."/>
            <person name="Daniel R."/>
        </authorList>
    </citation>
    <scope>NUCLEOTIDE SEQUENCE [LARGE SCALE GENOMIC DNA]</scope>
    <source>
        <strain evidence="2 3">DSM 24557</strain>
    </source>
</reference>
<protein>
    <recommendedName>
        <fullName evidence="4">DUF4177 domain-containing protein</fullName>
    </recommendedName>
</protein>
<evidence type="ECO:0000256" key="1">
    <source>
        <dbReference type="SAM" id="MobiDB-lite"/>
    </source>
</evidence>
<comment type="caution">
    <text evidence="2">The sequence shown here is derived from an EMBL/GenBank/DDBJ whole genome shotgun (WGS) entry which is preliminary data.</text>
</comment>
<evidence type="ECO:0000313" key="3">
    <source>
        <dbReference type="Proteomes" id="UP000075321"/>
    </source>
</evidence>
<accession>A0A151AFN6</accession>
<evidence type="ECO:0000313" key="2">
    <source>
        <dbReference type="EMBL" id="KYH26466.1"/>
    </source>
</evidence>
<evidence type="ECO:0008006" key="4">
    <source>
        <dbReference type="Google" id="ProtNLM"/>
    </source>
</evidence>
<name>A0A151AFN6_9EURY</name>
<keyword evidence="3" id="KW-1185">Reference proteome</keyword>
<proteinExistence type="predicted"/>
<dbReference type="RefSeq" id="WP_066381202.1">
    <property type="nucleotide sequence ID" value="NZ_LTAZ01000004.1"/>
</dbReference>
<dbReference type="PATRIC" id="fig|1008153.3.peg.1584"/>
<dbReference type="OrthoDB" id="318633at2157"/>